<keyword evidence="1" id="KW-0732">Signal</keyword>
<dbReference type="InterPro" id="IPR010611">
    <property type="entry name" value="3D_dom"/>
</dbReference>
<accession>A0A142F1S8</accession>
<dbReference type="OrthoDB" id="10973at10239"/>
<dbReference type="GO" id="GO:0019867">
    <property type="term" value="C:outer membrane"/>
    <property type="evidence" value="ECO:0007669"/>
    <property type="project" value="InterPro"/>
</dbReference>
<dbReference type="SUPFAM" id="SSF50685">
    <property type="entry name" value="Barwin-like endoglucanases"/>
    <property type="match status" value="1"/>
</dbReference>
<dbReference type="InterPro" id="IPR051933">
    <property type="entry name" value="Resuscitation_pf_RpfB"/>
</dbReference>
<dbReference type="Pfam" id="PF06725">
    <property type="entry name" value="3D"/>
    <property type="match status" value="1"/>
</dbReference>
<sequence>MQEAMDTIESIAPHLLHEPGAEVDEGETEEVVLVETAPEPEPEPEWMTVEATAYTAYCDGCIGITKTGVDVRNTTHYNGLRVIAVDPAVIPLGSTVEIRYADGSTERVTAQDTGGSIRGNKIDILRSSRDKAVQFGRQNVEIRIVN</sequence>
<dbReference type="PANTHER" id="PTHR39160:SF6">
    <property type="entry name" value="CELL WALL-BINDING PROTEIN YOCH"/>
    <property type="match status" value="1"/>
</dbReference>
<dbReference type="Gene3D" id="2.40.40.10">
    <property type="entry name" value="RlpA-like domain"/>
    <property type="match status" value="1"/>
</dbReference>
<dbReference type="CDD" id="cd14667">
    <property type="entry name" value="3D_containing_proteins"/>
    <property type="match status" value="1"/>
</dbReference>
<dbReference type="GO" id="GO:0004553">
    <property type="term" value="F:hydrolase activity, hydrolyzing O-glycosyl compounds"/>
    <property type="evidence" value="ECO:0007669"/>
    <property type="project" value="InterPro"/>
</dbReference>
<proteinExistence type="predicted"/>
<dbReference type="PANTHER" id="PTHR39160">
    <property type="entry name" value="CELL WALL-BINDING PROTEIN YOCH"/>
    <property type="match status" value="1"/>
</dbReference>
<dbReference type="EMBL" id="KU665491">
    <property type="protein sequence ID" value="AMQ66735.1"/>
    <property type="molecule type" value="Genomic_DNA"/>
</dbReference>
<dbReference type="GO" id="GO:0009254">
    <property type="term" value="P:peptidoglycan turnover"/>
    <property type="evidence" value="ECO:0007669"/>
    <property type="project" value="InterPro"/>
</dbReference>
<name>A0A142F1S8_9CAUD</name>
<protein>
    <submittedName>
        <fullName evidence="3">YorM-like protein</fullName>
    </submittedName>
</protein>
<dbReference type="Proteomes" id="UP000224134">
    <property type="component" value="Segment"/>
</dbReference>
<evidence type="ECO:0000313" key="3">
    <source>
        <dbReference type="EMBL" id="AMQ66735.1"/>
    </source>
</evidence>
<organism evidence="3 4">
    <name type="scientific">Bacillus phage Mgbh1</name>
    <dbReference type="NCBI Taxonomy" id="1796993"/>
    <lineage>
        <taxon>Viruses</taxon>
        <taxon>Duplodnaviria</taxon>
        <taxon>Heunggongvirae</taxon>
        <taxon>Uroviricota</taxon>
        <taxon>Caudoviricetes</taxon>
        <taxon>Magadivirus</taxon>
        <taxon>Magadivirus Mgbh1</taxon>
    </lineage>
</organism>
<dbReference type="KEGG" id="vg:40070779"/>
<feature type="domain" description="3D" evidence="2">
    <location>
        <begin position="81"/>
        <end position="145"/>
    </location>
</feature>
<reference evidence="3 4" key="1">
    <citation type="submission" date="2016-02" db="EMBL/GenBank/DDBJ databases">
        <title>Isolation and characterization of bacteriophages from East Africa Rift Valley soda lakes.</title>
        <authorList>
            <person name="van Zyl L.J."/>
            <person name="Nemavhulani S."/>
            <person name="Cowan D.A."/>
            <person name="Trindade M.I."/>
        </authorList>
    </citation>
    <scope>NUCLEOTIDE SEQUENCE [LARGE SCALE GENOMIC DNA]</scope>
</reference>
<dbReference type="GeneID" id="40070779"/>
<dbReference type="InterPro" id="IPR059180">
    <property type="entry name" value="3D_YorM"/>
</dbReference>
<dbReference type="RefSeq" id="YP_009595221.1">
    <property type="nucleotide sequence ID" value="NC_041879.1"/>
</dbReference>
<evidence type="ECO:0000256" key="1">
    <source>
        <dbReference type="ARBA" id="ARBA00022729"/>
    </source>
</evidence>
<keyword evidence="4" id="KW-1185">Reference proteome</keyword>
<evidence type="ECO:0000313" key="4">
    <source>
        <dbReference type="Proteomes" id="UP000224134"/>
    </source>
</evidence>
<evidence type="ECO:0000259" key="2">
    <source>
        <dbReference type="Pfam" id="PF06725"/>
    </source>
</evidence>
<dbReference type="InterPro" id="IPR036908">
    <property type="entry name" value="RlpA-like_sf"/>
</dbReference>